<sequence>GLELARRGPRPAPRPLGQGPGLPRRGLRPAPGRWAWASASVRGPVASSPSRALLGLGPVLPGMAQVNGLAAFSARPFHVPEGARVPRAPPFVDRTDMIRPPSYSSNHFRHDDMPRYFQLCRYSGE</sequence>
<evidence type="ECO:0000256" key="1">
    <source>
        <dbReference type="SAM" id="MobiDB-lite"/>
    </source>
</evidence>
<accession>A0A2P5BET9</accession>
<feature type="non-terminal residue" evidence="2">
    <location>
        <position position="1"/>
    </location>
</feature>
<feature type="region of interest" description="Disordered" evidence="1">
    <location>
        <begin position="1"/>
        <end position="29"/>
    </location>
</feature>
<evidence type="ECO:0000313" key="3">
    <source>
        <dbReference type="Proteomes" id="UP000237000"/>
    </source>
</evidence>
<evidence type="ECO:0000313" key="2">
    <source>
        <dbReference type="EMBL" id="PON47312.1"/>
    </source>
</evidence>
<keyword evidence="3" id="KW-1185">Reference proteome</keyword>
<proteinExistence type="predicted"/>
<dbReference type="EMBL" id="JXTC01000537">
    <property type="protein sequence ID" value="PON47312.1"/>
    <property type="molecule type" value="Genomic_DNA"/>
</dbReference>
<reference evidence="3" key="1">
    <citation type="submission" date="2016-06" db="EMBL/GenBank/DDBJ databases">
        <title>Parallel loss of symbiosis genes in relatives of nitrogen-fixing non-legume Parasponia.</title>
        <authorList>
            <person name="Van Velzen R."/>
            <person name="Holmer R."/>
            <person name="Bu F."/>
            <person name="Rutten L."/>
            <person name="Van Zeijl A."/>
            <person name="Liu W."/>
            <person name="Santuari L."/>
            <person name="Cao Q."/>
            <person name="Sharma T."/>
            <person name="Shen D."/>
            <person name="Roswanjaya Y."/>
            <person name="Wardhani T."/>
            <person name="Kalhor M.S."/>
            <person name="Jansen J."/>
            <person name="Van den Hoogen J."/>
            <person name="Gungor B."/>
            <person name="Hartog M."/>
            <person name="Hontelez J."/>
            <person name="Verver J."/>
            <person name="Yang W.-C."/>
            <person name="Schijlen E."/>
            <person name="Repin R."/>
            <person name="Schilthuizen M."/>
            <person name="Schranz E."/>
            <person name="Heidstra R."/>
            <person name="Miyata K."/>
            <person name="Fedorova E."/>
            <person name="Kohlen W."/>
            <person name="Bisseling T."/>
            <person name="Smit S."/>
            <person name="Geurts R."/>
        </authorList>
    </citation>
    <scope>NUCLEOTIDE SEQUENCE [LARGE SCALE GENOMIC DNA]</scope>
    <source>
        <strain evidence="3">cv. RG33-2</strain>
    </source>
</reference>
<comment type="caution">
    <text evidence="2">The sequence shown here is derived from an EMBL/GenBank/DDBJ whole genome shotgun (WGS) entry which is preliminary data.</text>
</comment>
<feature type="compositionally biased region" description="Low complexity" evidence="1">
    <location>
        <begin position="15"/>
        <end position="29"/>
    </location>
</feature>
<organism evidence="2 3">
    <name type="scientific">Trema orientale</name>
    <name type="common">Charcoal tree</name>
    <name type="synonym">Celtis orientalis</name>
    <dbReference type="NCBI Taxonomy" id="63057"/>
    <lineage>
        <taxon>Eukaryota</taxon>
        <taxon>Viridiplantae</taxon>
        <taxon>Streptophyta</taxon>
        <taxon>Embryophyta</taxon>
        <taxon>Tracheophyta</taxon>
        <taxon>Spermatophyta</taxon>
        <taxon>Magnoliopsida</taxon>
        <taxon>eudicotyledons</taxon>
        <taxon>Gunneridae</taxon>
        <taxon>Pentapetalae</taxon>
        <taxon>rosids</taxon>
        <taxon>fabids</taxon>
        <taxon>Rosales</taxon>
        <taxon>Cannabaceae</taxon>
        <taxon>Trema</taxon>
    </lineage>
</organism>
<gene>
    <name evidence="2" type="ORF">TorRG33x02_323730</name>
</gene>
<dbReference type="Proteomes" id="UP000237000">
    <property type="component" value="Unassembled WGS sequence"/>
</dbReference>
<dbReference type="AlphaFoldDB" id="A0A2P5BET9"/>
<name>A0A2P5BET9_TREOI</name>
<protein>
    <submittedName>
        <fullName evidence="2">Uncharacterized protein</fullName>
    </submittedName>
</protein>
<dbReference type="InParanoid" id="A0A2P5BET9"/>